<sequence length="98" mass="11106">MKLIPNSNNIARITGILGVKKTTEYFFIGTGFALVALGSVCYLITAIKSHGRIKEQNDVFANKQREIEIASLCKMQENEQLHIHRMQEEHKRMSTGTN</sequence>
<dbReference type="EMBL" id="CP083681">
    <property type="protein sequence ID" value="UYU69272.1"/>
    <property type="molecule type" value="Genomic_DNA"/>
</dbReference>
<dbReference type="KEGG" id="btho:Btheta7330_00581"/>
<dbReference type="EMBL" id="CP083680">
    <property type="protein sequence ID" value="UYU66723.1"/>
    <property type="molecule type" value="Genomic_DNA"/>
</dbReference>
<protein>
    <submittedName>
        <fullName evidence="2">Uncharacterized protein</fullName>
    </submittedName>
</protein>
<evidence type="ECO:0000313" key="7">
    <source>
        <dbReference type="Proteomes" id="UP000460317"/>
    </source>
</evidence>
<keyword evidence="1" id="KW-0812">Transmembrane</keyword>
<dbReference type="AlphaFoldDB" id="A0A0P0F0X0"/>
<proteinExistence type="predicted"/>
<keyword evidence="1" id="KW-0472">Membrane</keyword>
<evidence type="ECO:0000313" key="3">
    <source>
        <dbReference type="EMBL" id="MDC2238831.1"/>
    </source>
</evidence>
<dbReference type="Proteomes" id="UP000460317">
    <property type="component" value="Unassembled WGS sequence"/>
</dbReference>
<dbReference type="Proteomes" id="UP001156218">
    <property type="component" value="Chromosome"/>
</dbReference>
<accession>A0A0P0F0X0</accession>
<evidence type="ECO:0000313" key="2">
    <source>
        <dbReference type="EMBL" id="KAB4448692.1"/>
    </source>
</evidence>
<evidence type="ECO:0000256" key="1">
    <source>
        <dbReference type="SAM" id="Phobius"/>
    </source>
</evidence>
<feature type="transmembrane region" description="Helical" evidence="1">
    <location>
        <begin position="25"/>
        <end position="47"/>
    </location>
</feature>
<dbReference type="RefSeq" id="WP_055230339.1">
    <property type="nucleotide sequence ID" value="NZ_CAXSMB010000014.1"/>
</dbReference>
<dbReference type="EMBL" id="CP083685">
    <property type="protein sequence ID" value="UYU91968.1"/>
    <property type="molecule type" value="Genomic_DNA"/>
</dbReference>
<reference evidence="4 8" key="2">
    <citation type="submission" date="2021-06" db="EMBL/GenBank/DDBJ databases">
        <title>Interrogation of the integrated mobile genetic elements in gut-associated Bacteroides with a consensus prediction approach.</title>
        <authorList>
            <person name="Campbell D.E."/>
            <person name="Leigh J.R."/>
            <person name="Kim T."/>
            <person name="England W."/>
            <person name="Whitaker R.J."/>
            <person name="Degnan P.H."/>
        </authorList>
    </citation>
    <scope>NUCLEOTIDE SEQUENCE</scope>
    <source>
        <strain evidence="6">VPI-3443</strain>
        <strain evidence="5">VPI-BTDOT2</strain>
        <strain evidence="4 8">WAL8669</strain>
    </source>
</reference>
<dbReference type="EMBL" id="JAQNVG010000063">
    <property type="protein sequence ID" value="MDC2238831.1"/>
    <property type="molecule type" value="Genomic_DNA"/>
</dbReference>
<dbReference type="Proteomes" id="UP001217776">
    <property type="component" value="Unassembled WGS sequence"/>
</dbReference>
<evidence type="ECO:0000313" key="4">
    <source>
        <dbReference type="EMBL" id="UYU66723.1"/>
    </source>
</evidence>
<gene>
    <name evidence="2" type="ORF">GAN93_21325</name>
    <name evidence="5" type="ORF">KQP59_13200</name>
    <name evidence="4" type="ORF">KQP68_00110</name>
    <name evidence="6" type="ORF">KQP74_04850</name>
    <name evidence="3" type="ORF">PO127_24100</name>
</gene>
<reference evidence="3" key="3">
    <citation type="submission" date="2022-10" db="EMBL/GenBank/DDBJ databases">
        <title>Human gut microbiome strain richness.</title>
        <authorList>
            <person name="Chen-Liaw A."/>
        </authorList>
    </citation>
    <scope>NUCLEOTIDE SEQUENCE</scope>
    <source>
        <strain evidence="3">1001283st1_A3_1001283B150304_161114</strain>
    </source>
</reference>
<dbReference type="Proteomes" id="UP001156216">
    <property type="component" value="Chromosome"/>
</dbReference>
<dbReference type="EMBL" id="WCSB01000027">
    <property type="protein sequence ID" value="KAB4448692.1"/>
    <property type="molecule type" value="Genomic_DNA"/>
</dbReference>
<dbReference type="Proteomes" id="UP001162960">
    <property type="component" value="Chromosome"/>
</dbReference>
<evidence type="ECO:0000313" key="6">
    <source>
        <dbReference type="EMBL" id="UYU91968.1"/>
    </source>
</evidence>
<reference evidence="2 7" key="1">
    <citation type="journal article" date="2019" name="Nat. Med.">
        <title>A library of human gut bacterial isolates paired with longitudinal multiomics data enables mechanistic microbiome research.</title>
        <authorList>
            <person name="Poyet M."/>
            <person name="Groussin M."/>
            <person name="Gibbons S.M."/>
            <person name="Avila-Pacheco J."/>
            <person name="Jiang X."/>
            <person name="Kearney S.M."/>
            <person name="Perrotta A.R."/>
            <person name="Berdy B."/>
            <person name="Zhao S."/>
            <person name="Lieberman T.D."/>
            <person name="Swanson P.K."/>
            <person name="Smith M."/>
            <person name="Roesemann S."/>
            <person name="Alexander J.E."/>
            <person name="Rich S.A."/>
            <person name="Livny J."/>
            <person name="Vlamakis H."/>
            <person name="Clish C."/>
            <person name="Bullock K."/>
            <person name="Deik A."/>
            <person name="Scott J."/>
            <person name="Pierce K.A."/>
            <person name="Xavier R.J."/>
            <person name="Alm E.J."/>
        </authorList>
    </citation>
    <scope>NUCLEOTIDE SEQUENCE [LARGE SCALE GENOMIC DNA]</scope>
    <source>
        <strain evidence="2 7">BIOML-A165</strain>
    </source>
</reference>
<name>A0A0P0F0X0_BACT4</name>
<evidence type="ECO:0000313" key="5">
    <source>
        <dbReference type="EMBL" id="UYU69272.1"/>
    </source>
</evidence>
<evidence type="ECO:0000313" key="8">
    <source>
        <dbReference type="Proteomes" id="UP001156218"/>
    </source>
</evidence>
<keyword evidence="1" id="KW-1133">Transmembrane helix</keyword>
<organism evidence="2 7">
    <name type="scientific">Bacteroides thetaiotaomicron</name>
    <dbReference type="NCBI Taxonomy" id="818"/>
    <lineage>
        <taxon>Bacteria</taxon>
        <taxon>Pseudomonadati</taxon>
        <taxon>Bacteroidota</taxon>
        <taxon>Bacteroidia</taxon>
        <taxon>Bacteroidales</taxon>
        <taxon>Bacteroidaceae</taxon>
        <taxon>Bacteroides</taxon>
    </lineage>
</organism>